<name>S7QLS2_GLOTA</name>
<evidence type="ECO:0000256" key="4">
    <source>
        <dbReference type="ARBA" id="ARBA00023136"/>
    </source>
</evidence>
<dbReference type="eggNOG" id="KOG0255">
    <property type="taxonomic scope" value="Eukaryota"/>
</dbReference>
<evidence type="ECO:0000313" key="7">
    <source>
        <dbReference type="EMBL" id="EPQ60393.1"/>
    </source>
</evidence>
<dbReference type="Proteomes" id="UP000030669">
    <property type="component" value="Unassembled WGS sequence"/>
</dbReference>
<feature type="transmembrane region" description="Helical" evidence="5">
    <location>
        <begin position="378"/>
        <end position="396"/>
    </location>
</feature>
<reference evidence="7 8" key="1">
    <citation type="journal article" date="2012" name="Science">
        <title>The Paleozoic origin of enzymatic lignin decomposition reconstructed from 31 fungal genomes.</title>
        <authorList>
            <person name="Floudas D."/>
            <person name="Binder M."/>
            <person name="Riley R."/>
            <person name="Barry K."/>
            <person name="Blanchette R.A."/>
            <person name="Henrissat B."/>
            <person name="Martinez A.T."/>
            <person name="Otillar R."/>
            <person name="Spatafora J.W."/>
            <person name="Yadav J.S."/>
            <person name="Aerts A."/>
            <person name="Benoit I."/>
            <person name="Boyd A."/>
            <person name="Carlson A."/>
            <person name="Copeland A."/>
            <person name="Coutinho P.M."/>
            <person name="de Vries R.P."/>
            <person name="Ferreira P."/>
            <person name="Findley K."/>
            <person name="Foster B."/>
            <person name="Gaskell J."/>
            <person name="Glotzer D."/>
            <person name="Gorecki P."/>
            <person name="Heitman J."/>
            <person name="Hesse C."/>
            <person name="Hori C."/>
            <person name="Igarashi K."/>
            <person name="Jurgens J.A."/>
            <person name="Kallen N."/>
            <person name="Kersten P."/>
            <person name="Kohler A."/>
            <person name="Kuees U."/>
            <person name="Kumar T.K.A."/>
            <person name="Kuo A."/>
            <person name="LaButti K."/>
            <person name="Larrondo L.F."/>
            <person name="Lindquist E."/>
            <person name="Ling A."/>
            <person name="Lombard V."/>
            <person name="Lucas S."/>
            <person name="Lundell T."/>
            <person name="Martin R."/>
            <person name="McLaughlin D.J."/>
            <person name="Morgenstern I."/>
            <person name="Morin E."/>
            <person name="Murat C."/>
            <person name="Nagy L.G."/>
            <person name="Nolan M."/>
            <person name="Ohm R.A."/>
            <person name="Patyshakuliyeva A."/>
            <person name="Rokas A."/>
            <person name="Ruiz-Duenas F.J."/>
            <person name="Sabat G."/>
            <person name="Salamov A."/>
            <person name="Samejima M."/>
            <person name="Schmutz J."/>
            <person name="Slot J.C."/>
            <person name="St John F."/>
            <person name="Stenlid J."/>
            <person name="Sun H."/>
            <person name="Sun S."/>
            <person name="Syed K."/>
            <person name="Tsang A."/>
            <person name="Wiebenga A."/>
            <person name="Young D."/>
            <person name="Pisabarro A."/>
            <person name="Eastwood D.C."/>
            <person name="Martin F."/>
            <person name="Cullen D."/>
            <person name="Grigoriev I.V."/>
            <person name="Hibbett D.S."/>
        </authorList>
    </citation>
    <scope>NUCLEOTIDE SEQUENCE [LARGE SCALE GENOMIC DNA]</scope>
    <source>
        <strain evidence="7 8">ATCC 11539</strain>
    </source>
</reference>
<dbReference type="GO" id="GO:0005886">
    <property type="term" value="C:plasma membrane"/>
    <property type="evidence" value="ECO:0007669"/>
    <property type="project" value="TreeGrafter"/>
</dbReference>
<evidence type="ECO:0000256" key="1">
    <source>
        <dbReference type="ARBA" id="ARBA00004141"/>
    </source>
</evidence>
<dbReference type="OrthoDB" id="5215911at2759"/>
<protein>
    <submittedName>
        <fullName evidence="7">MFS general substrate transporter</fullName>
    </submittedName>
</protein>
<dbReference type="PROSITE" id="PS50850">
    <property type="entry name" value="MFS"/>
    <property type="match status" value="1"/>
</dbReference>
<accession>S7QLS2</accession>
<dbReference type="AlphaFoldDB" id="S7QLS2"/>
<evidence type="ECO:0000313" key="8">
    <source>
        <dbReference type="Proteomes" id="UP000030669"/>
    </source>
</evidence>
<comment type="subcellular location">
    <subcellularLocation>
        <location evidence="1">Membrane</location>
        <topology evidence="1">Multi-pass membrane protein</topology>
    </subcellularLocation>
</comment>
<dbReference type="InterPro" id="IPR036259">
    <property type="entry name" value="MFS_trans_sf"/>
</dbReference>
<dbReference type="InterPro" id="IPR011701">
    <property type="entry name" value="MFS"/>
</dbReference>
<proteinExistence type="predicted"/>
<feature type="transmembrane region" description="Helical" evidence="5">
    <location>
        <begin position="482"/>
        <end position="503"/>
    </location>
</feature>
<dbReference type="HOGENOM" id="CLU_008455_13_0_1"/>
<feature type="transmembrane region" description="Helical" evidence="5">
    <location>
        <begin position="448"/>
        <end position="470"/>
    </location>
</feature>
<keyword evidence="2 5" id="KW-0812">Transmembrane</keyword>
<feature type="transmembrane region" description="Helical" evidence="5">
    <location>
        <begin position="336"/>
        <end position="358"/>
    </location>
</feature>
<keyword evidence="8" id="KW-1185">Reference proteome</keyword>
<organism evidence="7 8">
    <name type="scientific">Gloeophyllum trabeum (strain ATCC 11539 / FP-39264 / Madison 617)</name>
    <name type="common">Brown rot fungus</name>
    <dbReference type="NCBI Taxonomy" id="670483"/>
    <lineage>
        <taxon>Eukaryota</taxon>
        <taxon>Fungi</taxon>
        <taxon>Dikarya</taxon>
        <taxon>Basidiomycota</taxon>
        <taxon>Agaricomycotina</taxon>
        <taxon>Agaricomycetes</taxon>
        <taxon>Gloeophyllales</taxon>
        <taxon>Gloeophyllaceae</taxon>
        <taxon>Gloeophyllum</taxon>
    </lineage>
</organism>
<sequence>MGLGILEDKHLDHVPGTSIFSDDPNAAAQAAYEGVDLSLLKHGTGRNAHVVLVPQPSDDPNDPLNWPKWKKHMVFFVLVYGTVICGALGPLVSADLVNLAAEFHTSLQATSRALGSALTAALAIATVIWSALAVKIGKRPVFLASTLIMMAGAIMSAYAHSYGTLLGSRIIQGVGQSVLEFLVGASINDIYFTHERGIPVALWNLALLDGINITPPIAGAVIQNLGWRWAFKIFAIANGLLFLLQASCHEQFFCMPETTYYRSQVIPAIQNGQDIKDDSTVEKQEPSVKLESAELPAPPRKKSYAQELSIFSGIYPTRVSLLALVWRPIESLATPIVLWAGLVYGVAITWLVLLATSVSQLFSAPPYNFDTSQVGLTYMGPFIGAMLAAVISGPLSDWLARHMSAWNKGTFEPEFRLPLVAFYAIFGSMAFFGWGISANKEDPWIGPVFFFGLANFGITLGASGSIAYVVDAHRRSAETAMGGVIFFKNVFSVIITLFINDWFVARGILSVFCTVGGVTLFTTFLTIPMYVCGKRARSWIHRCVKLDADD</sequence>
<feature type="transmembrane region" description="Helical" evidence="5">
    <location>
        <begin position="113"/>
        <end position="134"/>
    </location>
</feature>
<dbReference type="KEGG" id="gtr:GLOTRDRAFT_135093"/>
<evidence type="ECO:0000256" key="3">
    <source>
        <dbReference type="ARBA" id="ARBA00022989"/>
    </source>
</evidence>
<dbReference type="SUPFAM" id="SSF103473">
    <property type="entry name" value="MFS general substrate transporter"/>
    <property type="match status" value="1"/>
</dbReference>
<dbReference type="EMBL" id="KB469296">
    <property type="protein sequence ID" value="EPQ60393.1"/>
    <property type="molecule type" value="Genomic_DNA"/>
</dbReference>
<gene>
    <name evidence="7" type="ORF">GLOTRDRAFT_135093</name>
</gene>
<feature type="domain" description="Major facilitator superfamily (MFS) profile" evidence="6">
    <location>
        <begin position="74"/>
        <end position="531"/>
    </location>
</feature>
<keyword evidence="4 5" id="KW-0472">Membrane</keyword>
<keyword evidence="3 5" id="KW-1133">Transmembrane helix</keyword>
<dbReference type="OMA" id="CGSTIND"/>
<feature type="transmembrane region" description="Helical" evidence="5">
    <location>
        <begin position="417"/>
        <end position="436"/>
    </location>
</feature>
<dbReference type="PANTHER" id="PTHR23502:SF20">
    <property type="entry name" value="TRANSPORTER, PUTATIVE (AFU_ORTHOLOGUE AFUA_6G13880)-RELATED"/>
    <property type="match status" value="1"/>
</dbReference>
<dbReference type="Pfam" id="PF07690">
    <property type="entry name" value="MFS_1"/>
    <property type="match status" value="1"/>
</dbReference>
<feature type="transmembrane region" description="Helical" evidence="5">
    <location>
        <begin position="141"/>
        <end position="159"/>
    </location>
</feature>
<dbReference type="InterPro" id="IPR020846">
    <property type="entry name" value="MFS_dom"/>
</dbReference>
<feature type="transmembrane region" description="Helical" evidence="5">
    <location>
        <begin position="509"/>
        <end position="532"/>
    </location>
</feature>
<evidence type="ECO:0000256" key="2">
    <source>
        <dbReference type="ARBA" id="ARBA00022692"/>
    </source>
</evidence>
<dbReference type="PANTHER" id="PTHR23502">
    <property type="entry name" value="MAJOR FACILITATOR SUPERFAMILY"/>
    <property type="match status" value="1"/>
</dbReference>
<evidence type="ECO:0000256" key="5">
    <source>
        <dbReference type="SAM" id="Phobius"/>
    </source>
</evidence>
<dbReference type="Gene3D" id="1.20.1250.20">
    <property type="entry name" value="MFS general substrate transporter like domains"/>
    <property type="match status" value="1"/>
</dbReference>
<dbReference type="GeneID" id="19303250"/>
<dbReference type="RefSeq" id="XP_007860813.1">
    <property type="nucleotide sequence ID" value="XM_007862622.1"/>
</dbReference>
<feature type="transmembrane region" description="Helical" evidence="5">
    <location>
        <begin position="73"/>
        <end position="93"/>
    </location>
</feature>
<dbReference type="GO" id="GO:0022857">
    <property type="term" value="F:transmembrane transporter activity"/>
    <property type="evidence" value="ECO:0007669"/>
    <property type="project" value="InterPro"/>
</dbReference>
<evidence type="ECO:0000259" key="6">
    <source>
        <dbReference type="PROSITE" id="PS50850"/>
    </source>
</evidence>